<dbReference type="InterPro" id="IPR036909">
    <property type="entry name" value="Cyt_c-like_dom_sf"/>
</dbReference>
<evidence type="ECO:0000313" key="12">
    <source>
        <dbReference type="EMBL" id="EPD12664.1"/>
    </source>
</evidence>
<dbReference type="RefSeq" id="WP_016390681.1">
    <property type="nucleotide sequence ID" value="NZ_JARGOU010000014.1"/>
</dbReference>
<evidence type="ECO:0000256" key="1">
    <source>
        <dbReference type="ARBA" id="ARBA00004141"/>
    </source>
</evidence>
<keyword evidence="8 10" id="KW-0472">Membrane</keyword>
<dbReference type="PANTHER" id="PTHR31632:SF2">
    <property type="entry name" value="PLASMA MEMBRANE IRON PERMEASE"/>
    <property type="match status" value="1"/>
</dbReference>
<feature type="domain" description="Cytochrome c" evidence="11">
    <location>
        <begin position="139"/>
        <end position="226"/>
    </location>
</feature>
<evidence type="ECO:0000313" key="13">
    <source>
        <dbReference type="Proteomes" id="UP000015462"/>
    </source>
</evidence>
<feature type="transmembrane region" description="Helical" evidence="10">
    <location>
        <begin position="574"/>
        <end position="591"/>
    </location>
</feature>
<dbReference type="Gene3D" id="1.10.760.10">
    <property type="entry name" value="Cytochrome c-like domain"/>
    <property type="match status" value="1"/>
</dbReference>
<feature type="transmembrane region" description="Helical" evidence="10">
    <location>
        <begin position="543"/>
        <end position="562"/>
    </location>
</feature>
<name>A0AB33Z0H1_9GAMM</name>
<evidence type="ECO:0000256" key="5">
    <source>
        <dbReference type="ARBA" id="ARBA00022723"/>
    </source>
</evidence>
<keyword evidence="3 9" id="KW-0349">Heme</keyword>
<evidence type="ECO:0000256" key="4">
    <source>
        <dbReference type="ARBA" id="ARBA00022692"/>
    </source>
</evidence>
<keyword evidence="4 10" id="KW-0812">Transmembrane</keyword>
<accession>A0AB33Z0H1</accession>
<feature type="transmembrane region" description="Helical" evidence="10">
    <location>
        <begin position="392"/>
        <end position="419"/>
    </location>
</feature>
<evidence type="ECO:0000256" key="9">
    <source>
        <dbReference type="PROSITE-ProRule" id="PRU00433"/>
    </source>
</evidence>
<dbReference type="GO" id="GO:0009055">
    <property type="term" value="F:electron transfer activity"/>
    <property type="evidence" value="ECO:0007669"/>
    <property type="project" value="InterPro"/>
</dbReference>
<evidence type="ECO:0000256" key="10">
    <source>
        <dbReference type="SAM" id="Phobius"/>
    </source>
</evidence>
<evidence type="ECO:0000256" key="2">
    <source>
        <dbReference type="ARBA" id="ARBA00008333"/>
    </source>
</evidence>
<comment type="caution">
    <text evidence="12">The sequence shown here is derived from an EMBL/GenBank/DDBJ whole genome shotgun (WGS) entry which is preliminary data.</text>
</comment>
<dbReference type="GO" id="GO:0046872">
    <property type="term" value="F:metal ion binding"/>
    <property type="evidence" value="ECO:0007669"/>
    <property type="project" value="UniProtKB-KW"/>
</dbReference>
<feature type="transmembrane region" description="Helical" evidence="10">
    <location>
        <begin position="622"/>
        <end position="640"/>
    </location>
</feature>
<dbReference type="Pfam" id="PF03239">
    <property type="entry name" value="FTR1"/>
    <property type="match status" value="1"/>
</dbReference>
<proteinExistence type="inferred from homology"/>
<dbReference type="InterPro" id="IPR004923">
    <property type="entry name" value="FTR1/Fip1/EfeU"/>
</dbReference>
<dbReference type="Pfam" id="PF00034">
    <property type="entry name" value="Cytochrom_C"/>
    <property type="match status" value="1"/>
</dbReference>
<keyword evidence="6 10" id="KW-1133">Transmembrane helix</keyword>
<dbReference type="Proteomes" id="UP000015462">
    <property type="component" value="Unassembled WGS sequence"/>
</dbReference>
<keyword evidence="7 9" id="KW-0408">Iron</keyword>
<dbReference type="GO" id="GO:0015093">
    <property type="term" value="F:ferrous iron transmembrane transporter activity"/>
    <property type="evidence" value="ECO:0007669"/>
    <property type="project" value="TreeGrafter"/>
</dbReference>
<evidence type="ECO:0000256" key="6">
    <source>
        <dbReference type="ARBA" id="ARBA00022989"/>
    </source>
</evidence>
<evidence type="ECO:0000256" key="8">
    <source>
        <dbReference type="ARBA" id="ARBA00023136"/>
    </source>
</evidence>
<dbReference type="PANTHER" id="PTHR31632">
    <property type="entry name" value="IRON TRANSPORTER FTH1"/>
    <property type="match status" value="1"/>
</dbReference>
<dbReference type="EMBL" id="ASHL01000007">
    <property type="protein sequence ID" value="EPD12664.1"/>
    <property type="molecule type" value="Genomic_DNA"/>
</dbReference>
<evidence type="ECO:0000256" key="3">
    <source>
        <dbReference type="ARBA" id="ARBA00022617"/>
    </source>
</evidence>
<comment type="similarity">
    <text evidence="2">Belongs to the oxidase-dependent Fe transporter (OFeT) (TC 9.A.10.1) family.</text>
</comment>
<keyword evidence="5 9" id="KW-0479">Metal-binding</keyword>
<dbReference type="AlphaFoldDB" id="A0AB33Z0H1"/>
<feature type="transmembrane region" description="Helical" evidence="10">
    <location>
        <begin position="506"/>
        <end position="523"/>
    </location>
</feature>
<comment type="subcellular location">
    <subcellularLocation>
        <location evidence="1">Membrane</location>
        <topology evidence="1">Multi-pass membrane protein</topology>
    </subcellularLocation>
</comment>
<feature type="transmembrane region" description="Helical" evidence="10">
    <location>
        <begin position="426"/>
        <end position="452"/>
    </location>
</feature>
<protein>
    <submittedName>
        <fullName evidence="12">High affinity FE2+/Pb2+ permease</fullName>
    </submittedName>
</protein>
<feature type="transmembrane region" description="Helical" evidence="10">
    <location>
        <begin position="464"/>
        <end position="481"/>
    </location>
</feature>
<evidence type="ECO:0000256" key="7">
    <source>
        <dbReference type="ARBA" id="ARBA00023004"/>
    </source>
</evidence>
<evidence type="ECO:0000259" key="11">
    <source>
        <dbReference type="PROSITE" id="PS51007"/>
    </source>
</evidence>
<dbReference type="InterPro" id="IPR009056">
    <property type="entry name" value="Cyt_c-like_dom"/>
</dbReference>
<sequence length="651" mass="72253">MRMIIICILFSLWFFKNMVKKIGFLLFIFFFSYSAYASMPIQRLLQLIDYIGVDYREAIKDGQVINTEEYGEMKDFALAVRENILQLEGVDKKLINQVAMLESLVNSKADPDEVAKLTTDMHSQMVADYDILVVPRAVPNTLIAKQLYEKNCIACHGVKGNGGGPLAKTMEPLPTNFLDRERYKERTLYGLFNSITQGVSGTGMPSFSQLSERDRWSLAFYVGQMAVQANEVEAGSALWKTKKSNSDFSLERLTTTSPKQVEISSGGDAVAITTYLRRNPHEVMKKTKQSPLEFSIQVLEESRTAYSSGDRAGAYDLAINAYLEGFELIENSLDAIDPTLRRQIESEMTAYRNLIRKDKGEATVNSAYNSIKLLLEAAQSSLSEKRLSGKTAFVGAMVILLREGLEALLVIAALAAFLIKTGKREGLIYLYGGLVVALLMGGVTWVVSTTLIQIGGASRELTEGIAAITAASVLFYVGFWMHNKTSAMQWKHFIESSIKKALNKETLWGIAALSFIAVYREVFESVLFYQALWVQTDQNGQGMIVYGLLLATAILSLLAWLIMKYSTRLPLRQFFAVSGGFMFILAIVFAGKGMSALQEAGKIPLDPVDLPSVELLGIYPNYQGLALQCLMLILASIMIIRDNQKNRNGGV</sequence>
<organism evidence="12 13">
    <name type="scientific">Cycloclasticus pugetii</name>
    <dbReference type="NCBI Taxonomy" id="34068"/>
    <lineage>
        <taxon>Bacteria</taxon>
        <taxon>Pseudomonadati</taxon>
        <taxon>Pseudomonadota</taxon>
        <taxon>Gammaproteobacteria</taxon>
        <taxon>Thiotrichales</taxon>
        <taxon>Piscirickettsiaceae</taxon>
        <taxon>Cycloclasticus</taxon>
    </lineage>
</organism>
<gene>
    <name evidence="12" type="ORF">L196_08664</name>
</gene>
<dbReference type="GO" id="GO:0033573">
    <property type="term" value="C:high-affinity iron permease complex"/>
    <property type="evidence" value="ECO:0007669"/>
    <property type="project" value="InterPro"/>
</dbReference>
<dbReference type="GO" id="GO:0020037">
    <property type="term" value="F:heme binding"/>
    <property type="evidence" value="ECO:0007669"/>
    <property type="project" value="InterPro"/>
</dbReference>
<dbReference type="PROSITE" id="PS51007">
    <property type="entry name" value="CYTC"/>
    <property type="match status" value="1"/>
</dbReference>
<dbReference type="SUPFAM" id="SSF46626">
    <property type="entry name" value="Cytochrome c"/>
    <property type="match status" value="1"/>
</dbReference>
<keyword evidence="13" id="KW-1185">Reference proteome</keyword>
<reference evidence="12 13" key="1">
    <citation type="journal article" date="2013" name="Genome Announc.">
        <title>Genome Sequence of the Pyrene- and Fluoranthene-Degrading Bacterium Cycloclasticus sp. Strain PY97M.</title>
        <authorList>
            <person name="Cui Z."/>
            <person name="Xu G."/>
            <person name="Li Q."/>
            <person name="Gao W."/>
            <person name="Zheng L."/>
        </authorList>
    </citation>
    <scope>NUCLEOTIDE SEQUENCE [LARGE SCALE GENOMIC DNA]</scope>
    <source>
        <strain evidence="12 13">PY97M</strain>
    </source>
</reference>